<dbReference type="InterPro" id="IPR021279">
    <property type="entry name" value="DUF2721"/>
</dbReference>
<name>A0A4U0Q9R0_9NEIS</name>
<accession>A0A4U0Q9R0</accession>
<evidence type="ECO:0000256" key="1">
    <source>
        <dbReference type="SAM" id="Phobius"/>
    </source>
</evidence>
<evidence type="ECO:0000313" key="3">
    <source>
        <dbReference type="Proteomes" id="UP000310016"/>
    </source>
</evidence>
<sequence>MDEFSITTPSLLFPAISLLMLAYTNRFLALSTIIRQLYDAHHRDPDGNILRQLGNLRRRVALIRGMQAFGVGSLMLCIVSMVLVFFAQALAAHLVFVASLFMMVISLLLCLTEVLISDTALNILLSDIEAELRRLP</sequence>
<dbReference type="OrthoDB" id="9813525at2"/>
<feature type="transmembrane region" description="Helical" evidence="1">
    <location>
        <begin position="93"/>
        <end position="116"/>
    </location>
</feature>
<dbReference type="Proteomes" id="UP000310016">
    <property type="component" value="Unassembled WGS sequence"/>
</dbReference>
<comment type="caution">
    <text evidence="2">The sequence shown here is derived from an EMBL/GenBank/DDBJ whole genome shotgun (WGS) entry which is preliminary data.</text>
</comment>
<protein>
    <submittedName>
        <fullName evidence="2">DUF2721 domain-containing protein</fullName>
    </submittedName>
</protein>
<proteinExistence type="predicted"/>
<dbReference type="EMBL" id="SUMF01000002">
    <property type="protein sequence ID" value="TJZ77700.1"/>
    <property type="molecule type" value="Genomic_DNA"/>
</dbReference>
<gene>
    <name evidence="2" type="ORF">FAZ21_04260</name>
</gene>
<keyword evidence="1" id="KW-1133">Transmembrane helix</keyword>
<dbReference type="Pfam" id="PF11026">
    <property type="entry name" value="DUF2721"/>
    <property type="match status" value="1"/>
</dbReference>
<feature type="transmembrane region" description="Helical" evidence="1">
    <location>
        <begin position="12"/>
        <end position="34"/>
    </location>
</feature>
<keyword evidence="1" id="KW-0812">Transmembrane</keyword>
<organism evidence="2 3">
    <name type="scientific">Chitiniphilus eburneus</name>
    <dbReference type="NCBI Taxonomy" id="2571148"/>
    <lineage>
        <taxon>Bacteria</taxon>
        <taxon>Pseudomonadati</taxon>
        <taxon>Pseudomonadota</taxon>
        <taxon>Betaproteobacteria</taxon>
        <taxon>Neisseriales</taxon>
        <taxon>Chitinibacteraceae</taxon>
        <taxon>Chitiniphilus</taxon>
    </lineage>
</organism>
<feature type="transmembrane region" description="Helical" evidence="1">
    <location>
        <begin position="68"/>
        <end position="87"/>
    </location>
</feature>
<keyword evidence="1" id="KW-0472">Membrane</keyword>
<evidence type="ECO:0000313" key="2">
    <source>
        <dbReference type="EMBL" id="TJZ77700.1"/>
    </source>
</evidence>
<keyword evidence="3" id="KW-1185">Reference proteome</keyword>
<dbReference type="AlphaFoldDB" id="A0A4U0Q9R0"/>
<reference evidence="2 3" key="1">
    <citation type="submission" date="2019-04" db="EMBL/GenBank/DDBJ databases">
        <title>Chitiniphilus eburnea sp. nov., a novel chitinolytic bacterium isolated from aquaculture sludge.</title>
        <authorList>
            <person name="Sheng M."/>
        </authorList>
    </citation>
    <scope>NUCLEOTIDE SEQUENCE [LARGE SCALE GENOMIC DNA]</scope>
    <source>
        <strain evidence="2 3">HX-2-15</strain>
    </source>
</reference>